<evidence type="ECO:0000259" key="1">
    <source>
        <dbReference type="Pfam" id="PF18454"/>
    </source>
</evidence>
<dbReference type="InterPro" id="IPR041352">
    <property type="entry name" value="Mtd_N"/>
</dbReference>
<feature type="domain" description="Major tropism determinant N-terminal" evidence="1">
    <location>
        <begin position="3"/>
        <end position="41"/>
    </location>
</feature>
<accession>A0A6V8LIL8</accession>
<dbReference type="AlphaFoldDB" id="A0A6V8LIL8"/>
<dbReference type="RefSeq" id="WP_173079351.1">
    <property type="nucleotide sequence ID" value="NZ_BAABJB010000013.1"/>
</dbReference>
<keyword evidence="3" id="KW-1185">Reference proteome</keyword>
<sequence>MRVQLRRGLAAAWAAANPVLADGEPGFEVDTDTLRIGDGATPFTSLPAIGAGGGGGDPVAQLLGLGLAVMPLAAVDAGTFALPSGTLVLSLVRAGASATLTHLGAWLRVGGVTPGANTNGLALYSEAGARLGMTGDMAAAFAGTGYVEGALGVSAPIVAGTNYYLGCLSDFTTGPHLVDATAPANIPTINGHRPAVFVAGQATFPANVNIGTATVDSSLYYLTGR</sequence>
<evidence type="ECO:0000313" key="2">
    <source>
        <dbReference type="EMBL" id="GFJ92485.1"/>
    </source>
</evidence>
<evidence type="ECO:0000313" key="3">
    <source>
        <dbReference type="Proteomes" id="UP000482960"/>
    </source>
</evidence>
<reference evidence="2 3" key="2">
    <citation type="submission" date="2020-03" db="EMBL/GenBank/DDBJ databases">
        <authorList>
            <person name="Ichikawa N."/>
            <person name="Kimura A."/>
            <person name="Kitahashi Y."/>
            <person name="Uohara A."/>
        </authorList>
    </citation>
    <scope>NUCLEOTIDE SEQUENCE [LARGE SCALE GENOMIC DNA]</scope>
    <source>
        <strain evidence="2 3">NBRC 108638</strain>
    </source>
</reference>
<comment type="caution">
    <text evidence="2">The sequence shown here is derived from an EMBL/GenBank/DDBJ whole genome shotgun (WGS) entry which is preliminary data.</text>
</comment>
<proteinExistence type="predicted"/>
<dbReference type="Gene3D" id="2.10.10.30">
    <property type="match status" value="1"/>
</dbReference>
<dbReference type="EMBL" id="BLPG01000001">
    <property type="protein sequence ID" value="GFJ92485.1"/>
    <property type="molecule type" value="Genomic_DNA"/>
</dbReference>
<name>A0A6V8LIL8_9ACTN</name>
<organism evidence="2 3">
    <name type="scientific">Phytohabitans rumicis</name>
    <dbReference type="NCBI Taxonomy" id="1076125"/>
    <lineage>
        <taxon>Bacteria</taxon>
        <taxon>Bacillati</taxon>
        <taxon>Actinomycetota</taxon>
        <taxon>Actinomycetes</taxon>
        <taxon>Micromonosporales</taxon>
        <taxon>Micromonosporaceae</taxon>
    </lineage>
</organism>
<reference evidence="2 3" key="1">
    <citation type="submission" date="2020-03" db="EMBL/GenBank/DDBJ databases">
        <title>Whole genome shotgun sequence of Phytohabitans rumicis NBRC 108638.</title>
        <authorList>
            <person name="Komaki H."/>
            <person name="Tamura T."/>
        </authorList>
    </citation>
    <scope>NUCLEOTIDE SEQUENCE [LARGE SCALE GENOMIC DNA]</scope>
    <source>
        <strain evidence="2 3">NBRC 108638</strain>
    </source>
</reference>
<dbReference type="Pfam" id="PF18454">
    <property type="entry name" value="Mtd_N"/>
    <property type="match status" value="1"/>
</dbReference>
<dbReference type="Proteomes" id="UP000482960">
    <property type="component" value="Unassembled WGS sequence"/>
</dbReference>
<protein>
    <recommendedName>
        <fullName evidence="1">Major tropism determinant N-terminal domain-containing protein</fullName>
    </recommendedName>
</protein>
<dbReference type="SUPFAM" id="SSF69349">
    <property type="entry name" value="Phage fibre proteins"/>
    <property type="match status" value="1"/>
</dbReference>
<gene>
    <name evidence="2" type="ORF">Prum_061270</name>
</gene>